<dbReference type="AlphaFoldDB" id="A0A1F5VDL1"/>
<reference evidence="8 9" key="1">
    <citation type="journal article" date="2016" name="Nat. Commun.">
        <title>Thousands of microbial genomes shed light on interconnected biogeochemical processes in an aquifer system.</title>
        <authorList>
            <person name="Anantharaman K."/>
            <person name="Brown C.T."/>
            <person name="Hug L.A."/>
            <person name="Sharon I."/>
            <person name="Castelle C.J."/>
            <person name="Probst A.J."/>
            <person name="Thomas B.C."/>
            <person name="Singh A."/>
            <person name="Wilkins M.J."/>
            <person name="Karaoz U."/>
            <person name="Brodie E.L."/>
            <person name="Williams K.H."/>
            <person name="Hubbard S.S."/>
            <person name="Banfield J.F."/>
        </authorList>
    </citation>
    <scope>NUCLEOTIDE SEQUENCE [LARGE SCALE GENOMIC DNA]</scope>
</reference>
<dbReference type="SUPFAM" id="SSF52172">
    <property type="entry name" value="CheY-like"/>
    <property type="match status" value="1"/>
</dbReference>
<comment type="caution">
    <text evidence="8">The sequence shown here is derived from an EMBL/GenBank/DDBJ whole genome shotgun (WGS) entry which is preliminary data.</text>
</comment>
<evidence type="ECO:0000256" key="6">
    <source>
        <dbReference type="PROSITE-ProRule" id="PRU00169"/>
    </source>
</evidence>
<dbReference type="Proteomes" id="UP000178943">
    <property type="component" value="Unassembled WGS sequence"/>
</dbReference>
<evidence type="ECO:0000256" key="4">
    <source>
        <dbReference type="ARBA" id="ARBA00023125"/>
    </source>
</evidence>
<dbReference type="PANTHER" id="PTHR44591">
    <property type="entry name" value="STRESS RESPONSE REGULATOR PROTEIN 1"/>
    <property type="match status" value="1"/>
</dbReference>
<dbReference type="Pfam" id="PF00072">
    <property type="entry name" value="Response_reg"/>
    <property type="match status" value="1"/>
</dbReference>
<evidence type="ECO:0000259" key="7">
    <source>
        <dbReference type="PROSITE" id="PS50110"/>
    </source>
</evidence>
<proteinExistence type="predicted"/>
<accession>A0A1F5VDL1</accession>
<dbReference type="STRING" id="1817863.A2Y62_01715"/>
<dbReference type="SMART" id="SM00448">
    <property type="entry name" value="REC"/>
    <property type="match status" value="1"/>
</dbReference>
<evidence type="ECO:0000313" key="8">
    <source>
        <dbReference type="EMBL" id="OGF61527.1"/>
    </source>
</evidence>
<dbReference type="PROSITE" id="PS50110">
    <property type="entry name" value="RESPONSE_REGULATORY"/>
    <property type="match status" value="1"/>
</dbReference>
<evidence type="ECO:0000256" key="3">
    <source>
        <dbReference type="ARBA" id="ARBA00023015"/>
    </source>
</evidence>
<gene>
    <name evidence="8" type="ORF">A2Y62_01715</name>
</gene>
<dbReference type="PANTHER" id="PTHR44591:SF3">
    <property type="entry name" value="RESPONSE REGULATORY DOMAIN-CONTAINING PROTEIN"/>
    <property type="match status" value="1"/>
</dbReference>
<keyword evidence="5" id="KW-0804">Transcription</keyword>
<evidence type="ECO:0000313" key="9">
    <source>
        <dbReference type="Proteomes" id="UP000178943"/>
    </source>
</evidence>
<name>A0A1F5VDL1_9BACT</name>
<sequence>MKKKLLIADDNEYLVEILKTDLEMLNYEVDTAKDGEDALKKIANNKPDLLILDVMMPKLNGYQVCRKIKSDTDLKDIAVIMLTAKTAPDDKYWGIDCGADEYMTKPFETEELEDLIKKKLDERTRGKRSHSVTGLPVITVFNDEREKRSQTGVPCAILRFHYKEDCLDDIETMYGKFCTADVLKLTAKHLSDFSDGLKAHNPFLGYSGDNCFFILINASKEQTVEIGKKCAQYLNKMLGSIDLSKNEPKSKPVDKKQPVVMLGCSVQLINQE</sequence>
<dbReference type="InterPro" id="IPR001789">
    <property type="entry name" value="Sig_transdc_resp-reg_receiver"/>
</dbReference>
<dbReference type="EMBL" id="MFGW01000193">
    <property type="protein sequence ID" value="OGF61527.1"/>
    <property type="molecule type" value="Genomic_DNA"/>
</dbReference>
<dbReference type="GO" id="GO:0003677">
    <property type="term" value="F:DNA binding"/>
    <property type="evidence" value="ECO:0007669"/>
    <property type="project" value="UniProtKB-KW"/>
</dbReference>
<feature type="modified residue" description="4-aspartylphosphate" evidence="6">
    <location>
        <position position="53"/>
    </location>
</feature>
<keyword evidence="1 6" id="KW-0597">Phosphoprotein</keyword>
<dbReference type="FunFam" id="3.40.50.2300:FF:000001">
    <property type="entry name" value="DNA-binding response regulator PhoB"/>
    <property type="match status" value="1"/>
</dbReference>
<organism evidence="8 9">
    <name type="scientific">Candidatus Fischerbacteria bacterium RBG_13_37_8</name>
    <dbReference type="NCBI Taxonomy" id="1817863"/>
    <lineage>
        <taxon>Bacteria</taxon>
        <taxon>Candidatus Fischeribacteriota</taxon>
    </lineage>
</organism>
<evidence type="ECO:0000256" key="2">
    <source>
        <dbReference type="ARBA" id="ARBA00023012"/>
    </source>
</evidence>
<dbReference type="InterPro" id="IPR050595">
    <property type="entry name" value="Bact_response_regulator"/>
</dbReference>
<dbReference type="InterPro" id="IPR011006">
    <property type="entry name" value="CheY-like_superfamily"/>
</dbReference>
<feature type="domain" description="Response regulatory" evidence="7">
    <location>
        <begin position="4"/>
        <end position="120"/>
    </location>
</feature>
<dbReference type="GO" id="GO:0000160">
    <property type="term" value="P:phosphorelay signal transduction system"/>
    <property type="evidence" value="ECO:0007669"/>
    <property type="project" value="UniProtKB-KW"/>
</dbReference>
<evidence type="ECO:0000256" key="1">
    <source>
        <dbReference type="ARBA" id="ARBA00022553"/>
    </source>
</evidence>
<keyword evidence="2" id="KW-0902">Two-component regulatory system</keyword>
<keyword evidence="4" id="KW-0238">DNA-binding</keyword>
<protein>
    <recommendedName>
        <fullName evidence="7">Response regulatory domain-containing protein</fullName>
    </recommendedName>
</protein>
<keyword evidence="3" id="KW-0805">Transcription regulation</keyword>
<dbReference type="Gene3D" id="3.40.50.2300">
    <property type="match status" value="1"/>
</dbReference>
<evidence type="ECO:0000256" key="5">
    <source>
        <dbReference type="ARBA" id="ARBA00023163"/>
    </source>
</evidence>
<dbReference type="CDD" id="cd17574">
    <property type="entry name" value="REC_OmpR"/>
    <property type="match status" value="1"/>
</dbReference>